<feature type="region of interest" description="Disordered" evidence="1">
    <location>
        <begin position="350"/>
        <end position="369"/>
    </location>
</feature>
<keyword evidence="3" id="KW-1185">Reference proteome</keyword>
<gene>
    <name evidence="2" type="ORF">CALVIDRAFT_454650</name>
</gene>
<dbReference type="InterPro" id="IPR027417">
    <property type="entry name" value="P-loop_NTPase"/>
</dbReference>
<sequence length="575" mass="65072">MRMNGQTHTVTSLDSETGAVQIRRLHPKISNYNAVCLFLFRCNMDIKFIGSGQSAKALMFYITDYVTKNDLPLHESLSALAYVIKQAGTVLEEVQEGDSWQAVTRFMNAVISRREVSQAQVATELLGYGSHYSSGTYAVLRWGSFDRLFQYHNREAEQSDYGLDRFEDGQLLDVDSPDEYKNLTIGTETITSTNQQQDYMFRPADPAFESLSLWEFVAWTVKQTLSYEQRRLAQLDGRHTGSGRRPLPRGLFCPPHRQANTHFLRRRDTAVFPVLLGPTVPRRDSSDHDYETWCRVMLILFRPWRLPCDLRSVDEPWSSAFERTEFSAEVLTVMDNIAVQRECQSVRDEYSAAKRRNKSGPGMMTGPSVSFPVEPSVSFNDLVMEDSSLEDSSDSDFPYQCALTADVMAAVNAAQTVIWSAQVRPEETVTTIDDLAGDVTGLDRREINHLRTVMIEARRDKRPHEDSSTEPFQRRVRRCLNDRSPIVDITHHEEASNTPQDIPVGAGMSASLIIEDILRERNMLNNPEQTRAVRLIADHILTGDQSQLLMYVGGVAGTGKSYVVSTIVQLFERLG</sequence>
<dbReference type="Gene3D" id="3.40.50.300">
    <property type="entry name" value="P-loop containing nucleotide triphosphate hydrolases"/>
    <property type="match status" value="1"/>
</dbReference>
<evidence type="ECO:0000256" key="1">
    <source>
        <dbReference type="SAM" id="MobiDB-lite"/>
    </source>
</evidence>
<dbReference type="OrthoDB" id="2756339at2759"/>
<reference evidence="2 3" key="1">
    <citation type="journal article" date="2016" name="Mol. Biol. Evol.">
        <title>Comparative Genomics of Early-Diverging Mushroom-Forming Fungi Provides Insights into the Origins of Lignocellulose Decay Capabilities.</title>
        <authorList>
            <person name="Nagy L.G."/>
            <person name="Riley R."/>
            <person name="Tritt A."/>
            <person name="Adam C."/>
            <person name="Daum C."/>
            <person name="Floudas D."/>
            <person name="Sun H."/>
            <person name="Yadav J.S."/>
            <person name="Pangilinan J."/>
            <person name="Larsson K.H."/>
            <person name="Matsuura K."/>
            <person name="Barry K."/>
            <person name="Labutti K."/>
            <person name="Kuo R."/>
            <person name="Ohm R.A."/>
            <person name="Bhattacharya S.S."/>
            <person name="Shirouzu T."/>
            <person name="Yoshinaga Y."/>
            <person name="Martin F.M."/>
            <person name="Grigoriev I.V."/>
            <person name="Hibbett D.S."/>
        </authorList>
    </citation>
    <scope>NUCLEOTIDE SEQUENCE [LARGE SCALE GENOMIC DNA]</scope>
    <source>
        <strain evidence="2 3">TUFC12733</strain>
    </source>
</reference>
<name>A0A167R339_CALVF</name>
<dbReference type="EMBL" id="KV417269">
    <property type="protein sequence ID" value="KZP00511.1"/>
    <property type="molecule type" value="Genomic_DNA"/>
</dbReference>
<feature type="non-terminal residue" evidence="2">
    <location>
        <position position="575"/>
    </location>
</feature>
<dbReference type="AlphaFoldDB" id="A0A167R339"/>
<dbReference type="Proteomes" id="UP000076738">
    <property type="component" value="Unassembled WGS sequence"/>
</dbReference>
<organism evidence="2 3">
    <name type="scientific">Calocera viscosa (strain TUFC12733)</name>
    <dbReference type="NCBI Taxonomy" id="1330018"/>
    <lineage>
        <taxon>Eukaryota</taxon>
        <taxon>Fungi</taxon>
        <taxon>Dikarya</taxon>
        <taxon>Basidiomycota</taxon>
        <taxon>Agaricomycotina</taxon>
        <taxon>Dacrymycetes</taxon>
        <taxon>Dacrymycetales</taxon>
        <taxon>Dacrymycetaceae</taxon>
        <taxon>Calocera</taxon>
    </lineage>
</organism>
<evidence type="ECO:0000313" key="3">
    <source>
        <dbReference type="Proteomes" id="UP000076738"/>
    </source>
</evidence>
<accession>A0A167R339</accession>
<dbReference type="STRING" id="1330018.A0A167R339"/>
<proteinExistence type="predicted"/>
<protein>
    <submittedName>
        <fullName evidence="2">Uncharacterized protein</fullName>
    </submittedName>
</protein>
<evidence type="ECO:0000313" key="2">
    <source>
        <dbReference type="EMBL" id="KZP00511.1"/>
    </source>
</evidence>